<sequence>MRVYRCRICGDPYIGNYPPSHCPFCGAPKEFMVPAEEWRDENDVELSEISRKNLEQALELELTNAGFYRAAMEKSKNEYFKAMFKALSKVESEHASVICKLLKIKKPEIPKIDASDDDLENVKESFERESKAIKFYTKSAQEAVEARVKEVFTVLVNIESTHLLLDEGTEKMFKN</sequence>
<dbReference type="InterPro" id="IPR024934">
    <property type="entry name" value="Rubredoxin-like_dom"/>
</dbReference>
<dbReference type="STRING" id="387631.Asulf_00807"/>
<proteinExistence type="predicted"/>
<dbReference type="GO" id="GO:0005506">
    <property type="term" value="F:iron ion binding"/>
    <property type="evidence" value="ECO:0007669"/>
    <property type="project" value="InterPro"/>
</dbReference>
<evidence type="ECO:0000313" key="3">
    <source>
        <dbReference type="Proteomes" id="UP000013307"/>
    </source>
</evidence>
<keyword evidence="3" id="KW-1185">Reference proteome</keyword>
<dbReference type="CDD" id="cd00350">
    <property type="entry name" value="rubredoxin_like"/>
    <property type="match status" value="1"/>
</dbReference>
<evidence type="ECO:0000313" key="2">
    <source>
        <dbReference type="EMBL" id="AGK60816.1"/>
    </source>
</evidence>
<dbReference type="HOGENOM" id="CLU_1539307_0_0_2"/>
<dbReference type="AlphaFoldDB" id="N0BJY8"/>
<gene>
    <name evidence="2" type="ORF">Asulf_00807</name>
</gene>
<dbReference type="InterPro" id="IPR012347">
    <property type="entry name" value="Ferritin-like"/>
</dbReference>
<dbReference type="GeneID" id="15392448"/>
<dbReference type="EMBL" id="CP005290">
    <property type="protein sequence ID" value="AGK60816.1"/>
    <property type="molecule type" value="Genomic_DNA"/>
</dbReference>
<dbReference type="GO" id="GO:0016491">
    <property type="term" value="F:oxidoreductase activity"/>
    <property type="evidence" value="ECO:0007669"/>
    <property type="project" value="InterPro"/>
</dbReference>
<dbReference type="KEGG" id="ast:Asulf_00807"/>
<dbReference type="SUPFAM" id="SSF57802">
    <property type="entry name" value="Rubredoxin-like"/>
    <property type="match status" value="1"/>
</dbReference>
<dbReference type="InterPro" id="IPR003251">
    <property type="entry name" value="Rr_diiron-bd_dom"/>
</dbReference>
<dbReference type="eggNOG" id="arCOG01097">
    <property type="taxonomic scope" value="Archaea"/>
</dbReference>
<dbReference type="Proteomes" id="UP000013307">
    <property type="component" value="Chromosome"/>
</dbReference>
<feature type="domain" description="Rubredoxin-like" evidence="1">
    <location>
        <begin position="1"/>
        <end position="35"/>
    </location>
</feature>
<dbReference type="Gene3D" id="2.20.28.10">
    <property type="match status" value="1"/>
</dbReference>
<dbReference type="SUPFAM" id="SSF47240">
    <property type="entry name" value="Ferritin-like"/>
    <property type="match status" value="1"/>
</dbReference>
<dbReference type="InterPro" id="IPR048574">
    <property type="entry name" value="RUBY_RBDX"/>
</dbReference>
<dbReference type="InterPro" id="IPR009078">
    <property type="entry name" value="Ferritin-like_SF"/>
</dbReference>
<dbReference type="OrthoDB" id="45654at2157"/>
<accession>N0BJY8</accession>
<evidence type="ECO:0000259" key="1">
    <source>
        <dbReference type="PROSITE" id="PS50903"/>
    </source>
</evidence>
<dbReference type="eggNOG" id="arCOG01102">
    <property type="taxonomic scope" value="Archaea"/>
</dbReference>
<reference evidence="2 3" key="1">
    <citation type="journal article" date="2013" name="Genome Announc.">
        <title>Complete Genome Sequence of the Thermophilic and Facultatively Chemolithoautotrophic Sulfate Reducer Archaeoglobus sulfaticallidus Strain PM70-1T.</title>
        <authorList>
            <person name="Stokke R."/>
            <person name="Hocking W.P."/>
            <person name="Steinsbu B.O."/>
            <person name="Steen I.H."/>
        </authorList>
    </citation>
    <scope>NUCLEOTIDE SEQUENCE [LARGE SCALE GENOMIC DNA]</scope>
    <source>
        <strain evidence="2">PM70-1</strain>
    </source>
</reference>
<dbReference type="Pfam" id="PF21349">
    <property type="entry name" value="RUBY_RBDX"/>
    <property type="match status" value="1"/>
</dbReference>
<dbReference type="Gene3D" id="1.20.1260.10">
    <property type="match status" value="1"/>
</dbReference>
<dbReference type="Pfam" id="PF02915">
    <property type="entry name" value="Rubrerythrin"/>
    <property type="match status" value="1"/>
</dbReference>
<organism evidence="2 3">
    <name type="scientific">Archaeoglobus sulfaticallidus PM70-1</name>
    <dbReference type="NCBI Taxonomy" id="387631"/>
    <lineage>
        <taxon>Archaea</taxon>
        <taxon>Methanobacteriati</taxon>
        <taxon>Methanobacteriota</taxon>
        <taxon>Archaeoglobi</taxon>
        <taxon>Archaeoglobales</taxon>
        <taxon>Archaeoglobaceae</taxon>
        <taxon>Archaeoglobus</taxon>
    </lineage>
</organism>
<dbReference type="PROSITE" id="PS50903">
    <property type="entry name" value="RUBREDOXIN_LIKE"/>
    <property type="match status" value="1"/>
</dbReference>
<dbReference type="RefSeq" id="WP_015590414.1">
    <property type="nucleotide sequence ID" value="NC_021169.1"/>
</dbReference>
<name>N0BJY8_9EURY</name>
<protein>
    <recommendedName>
        <fullName evidence="1">Rubredoxin-like domain-containing protein</fullName>
    </recommendedName>
</protein>